<organism evidence="3">
    <name type="scientific">hydrothermal vent metagenome</name>
    <dbReference type="NCBI Taxonomy" id="652676"/>
    <lineage>
        <taxon>unclassified sequences</taxon>
        <taxon>metagenomes</taxon>
        <taxon>ecological metagenomes</taxon>
    </lineage>
</organism>
<keyword evidence="2" id="KW-0812">Transmembrane</keyword>
<sequence>MKRLIKNHLLTLFLTLFILFGSGTAVFAQTIVEPLPDNNLMQNPWFRSGNKPSLAGWTDAAGSNVIWSLSQKQSNPGLDTVLGTSARLAFGSGQGGGTGQGGVDAYLYQVVAADASQAHLQFKIHWVTQWIDRATVTIYGGASADGPWTAVWTPLDVDQATSTGGAWTQTELLDTTIPEGFPFYKVELFARYPDGRQQGAKFTGVYFSVDGNAGEVAEPLPTETPPPPAAPVNEPEATVAPVEATATSASSLQAVPPTSSPAPTIAAEDESEEETAVAAINTAESEPTNQPRPTRPAQATHISPQPDATSSEGISGVYLLIIGILLLLVIVLGIGWARAARR</sequence>
<proteinExistence type="predicted"/>
<evidence type="ECO:0000256" key="2">
    <source>
        <dbReference type="SAM" id="Phobius"/>
    </source>
</evidence>
<keyword evidence="2" id="KW-0472">Membrane</keyword>
<feature type="region of interest" description="Disordered" evidence="1">
    <location>
        <begin position="216"/>
        <end position="309"/>
    </location>
</feature>
<feature type="compositionally biased region" description="Low complexity" evidence="1">
    <location>
        <begin position="254"/>
        <end position="266"/>
    </location>
</feature>
<accession>A0A3B0UN20</accession>
<dbReference type="EMBL" id="UOEU01000364">
    <property type="protein sequence ID" value="VAW32495.1"/>
    <property type="molecule type" value="Genomic_DNA"/>
</dbReference>
<evidence type="ECO:0000256" key="1">
    <source>
        <dbReference type="SAM" id="MobiDB-lite"/>
    </source>
</evidence>
<protein>
    <submittedName>
        <fullName evidence="3">Uncharacterized protein</fullName>
    </submittedName>
</protein>
<dbReference type="AlphaFoldDB" id="A0A3B0UN20"/>
<reference evidence="3" key="1">
    <citation type="submission" date="2018-06" db="EMBL/GenBank/DDBJ databases">
        <authorList>
            <person name="Zhirakovskaya E."/>
        </authorList>
    </citation>
    <scope>NUCLEOTIDE SEQUENCE</scope>
</reference>
<evidence type="ECO:0000313" key="3">
    <source>
        <dbReference type="EMBL" id="VAW32495.1"/>
    </source>
</evidence>
<gene>
    <name evidence="3" type="ORF">MNBD_CHLOROFLEXI01-1547</name>
</gene>
<feature type="compositionally biased region" description="Low complexity" evidence="1">
    <location>
        <begin position="231"/>
        <end position="247"/>
    </location>
</feature>
<keyword evidence="2" id="KW-1133">Transmembrane helix</keyword>
<feature type="compositionally biased region" description="Polar residues" evidence="1">
    <location>
        <begin position="300"/>
        <end position="309"/>
    </location>
</feature>
<feature type="compositionally biased region" description="Polar residues" evidence="1">
    <location>
        <begin position="282"/>
        <end position="292"/>
    </location>
</feature>
<name>A0A3B0UN20_9ZZZZ</name>
<feature type="transmembrane region" description="Helical" evidence="2">
    <location>
        <begin position="316"/>
        <end position="337"/>
    </location>
</feature>